<feature type="compositionally biased region" description="Polar residues" evidence="1">
    <location>
        <begin position="54"/>
        <end position="74"/>
    </location>
</feature>
<organism evidence="2 3">
    <name type="scientific">Phaedon cochleariae</name>
    <name type="common">Mustard beetle</name>
    <dbReference type="NCBI Taxonomy" id="80249"/>
    <lineage>
        <taxon>Eukaryota</taxon>
        <taxon>Metazoa</taxon>
        <taxon>Ecdysozoa</taxon>
        <taxon>Arthropoda</taxon>
        <taxon>Hexapoda</taxon>
        <taxon>Insecta</taxon>
        <taxon>Pterygota</taxon>
        <taxon>Neoptera</taxon>
        <taxon>Endopterygota</taxon>
        <taxon>Coleoptera</taxon>
        <taxon>Polyphaga</taxon>
        <taxon>Cucujiformia</taxon>
        <taxon>Chrysomeloidea</taxon>
        <taxon>Chrysomelidae</taxon>
        <taxon>Chrysomelinae</taxon>
        <taxon>Chrysomelini</taxon>
        <taxon>Phaedon</taxon>
    </lineage>
</organism>
<evidence type="ECO:0000256" key="1">
    <source>
        <dbReference type="SAM" id="MobiDB-lite"/>
    </source>
</evidence>
<proteinExistence type="predicted"/>
<reference evidence="2" key="2">
    <citation type="submission" date="2022-10" db="EMBL/GenBank/DDBJ databases">
        <authorList>
            <consortium name="ENA_rothamsted_submissions"/>
            <consortium name="culmorum"/>
            <person name="King R."/>
        </authorList>
    </citation>
    <scope>NUCLEOTIDE SEQUENCE</scope>
</reference>
<dbReference type="EMBL" id="OU896719">
    <property type="protein sequence ID" value="CAG9816198.1"/>
    <property type="molecule type" value="Genomic_DNA"/>
</dbReference>
<keyword evidence="3" id="KW-1185">Reference proteome</keyword>
<dbReference type="Proteomes" id="UP001153737">
    <property type="component" value="Chromosome 13"/>
</dbReference>
<evidence type="ECO:0000313" key="2">
    <source>
        <dbReference type="EMBL" id="CAG9816198.1"/>
    </source>
</evidence>
<protein>
    <submittedName>
        <fullName evidence="2">Uncharacterized protein</fullName>
    </submittedName>
</protein>
<sequence length="74" mass="8311">MEELAAQNADCENFTKTPVPLSKSPVTSPSIRFMTQTVIVSLVETVTHDITYVQPRNSEENSSPETTQNETRQR</sequence>
<dbReference type="AlphaFoldDB" id="A0A9N9SBG0"/>
<feature type="region of interest" description="Disordered" evidence="1">
    <location>
        <begin position="53"/>
        <end position="74"/>
    </location>
</feature>
<gene>
    <name evidence="2" type="ORF">PHAECO_LOCUS3869</name>
</gene>
<evidence type="ECO:0000313" key="3">
    <source>
        <dbReference type="Proteomes" id="UP001153737"/>
    </source>
</evidence>
<reference evidence="2" key="1">
    <citation type="submission" date="2022-01" db="EMBL/GenBank/DDBJ databases">
        <authorList>
            <person name="King R."/>
        </authorList>
    </citation>
    <scope>NUCLEOTIDE SEQUENCE</scope>
</reference>
<accession>A0A9N9SBG0</accession>
<dbReference type="OrthoDB" id="6716182at2759"/>
<name>A0A9N9SBG0_PHACE</name>
<feature type="region of interest" description="Disordered" evidence="1">
    <location>
        <begin position="1"/>
        <end position="27"/>
    </location>
</feature>